<name>A0A2V5KTS0_9BACL</name>
<protein>
    <submittedName>
        <fullName evidence="2">Uncharacterized protein</fullName>
    </submittedName>
</protein>
<evidence type="ECO:0000256" key="1">
    <source>
        <dbReference type="SAM" id="MobiDB-lite"/>
    </source>
</evidence>
<accession>A0A2V5KTS0</accession>
<dbReference type="Pfam" id="PF11518">
    <property type="entry name" value="DUF3221"/>
    <property type="match status" value="1"/>
</dbReference>
<comment type="caution">
    <text evidence="2">The sequence shown here is derived from an EMBL/GenBank/DDBJ whole genome shotgun (WGS) entry which is preliminary data.</text>
</comment>
<dbReference type="EMBL" id="QJVJ01000004">
    <property type="protein sequence ID" value="PYI55207.1"/>
    <property type="molecule type" value="Genomic_DNA"/>
</dbReference>
<evidence type="ECO:0000313" key="2">
    <source>
        <dbReference type="EMBL" id="PYI55207.1"/>
    </source>
</evidence>
<reference evidence="2 3" key="1">
    <citation type="submission" date="2018-05" db="EMBL/GenBank/DDBJ databases">
        <title>Paenibacillus flagellatus sp. nov., isolated from selenium mineral soil.</title>
        <authorList>
            <person name="Dai X."/>
        </authorList>
    </citation>
    <scope>NUCLEOTIDE SEQUENCE [LARGE SCALE GENOMIC DNA]</scope>
    <source>
        <strain evidence="2 3">DXL2</strain>
    </source>
</reference>
<organism evidence="2 3">
    <name type="scientific">Paenibacillus flagellatus</name>
    <dbReference type="NCBI Taxonomy" id="2211139"/>
    <lineage>
        <taxon>Bacteria</taxon>
        <taxon>Bacillati</taxon>
        <taxon>Bacillota</taxon>
        <taxon>Bacilli</taxon>
        <taxon>Bacillales</taxon>
        <taxon>Paenibacillaceae</taxon>
        <taxon>Paenibacillus</taxon>
    </lineage>
</organism>
<dbReference type="AlphaFoldDB" id="A0A2V5KTS0"/>
<sequence>MLQASRYYGRNQKDRQRPRPDRGRDEKERQYGRSRRDMGHVEPDGKIVESGGKEPLAFDKLAAGQQVKAWSTGMMLQSYPGQASVMKIEIVREGKGNGSGSR</sequence>
<evidence type="ECO:0000313" key="3">
    <source>
        <dbReference type="Proteomes" id="UP000247476"/>
    </source>
</evidence>
<gene>
    <name evidence="2" type="ORF">DLM86_11835</name>
</gene>
<keyword evidence="3" id="KW-1185">Reference proteome</keyword>
<proteinExistence type="predicted"/>
<dbReference type="InterPro" id="IPR021598">
    <property type="entry name" value="DUF3221"/>
</dbReference>
<feature type="region of interest" description="Disordered" evidence="1">
    <location>
        <begin position="1"/>
        <end position="53"/>
    </location>
</feature>
<dbReference type="Proteomes" id="UP000247476">
    <property type="component" value="Unassembled WGS sequence"/>
</dbReference>
<feature type="compositionally biased region" description="Basic and acidic residues" evidence="1">
    <location>
        <begin position="11"/>
        <end position="47"/>
    </location>
</feature>